<dbReference type="InterPro" id="IPR050357">
    <property type="entry name" value="Arrestin_domain-protein"/>
</dbReference>
<dbReference type="PANTHER" id="PTHR11188:SF17">
    <property type="entry name" value="FI21816P1"/>
    <property type="match status" value="1"/>
</dbReference>
<dbReference type="Gene3D" id="2.60.40.640">
    <property type="match status" value="1"/>
</dbReference>
<dbReference type="GO" id="GO:0031625">
    <property type="term" value="F:ubiquitin protein ligase binding"/>
    <property type="evidence" value="ECO:0007669"/>
    <property type="project" value="TreeGrafter"/>
</dbReference>
<sequence length="515" mass="56760">MTGVISQLLIVSKDPSANFFAESGPHSSAVLEGTVLMKLSSKIKNPRVSLEFRGVSESRWEFGGRLAQKPESPSYKVTRNTKVFHKSSDLLHDSKELIPNPMGDAITFPFRLSLPHNRALPPSYESNSGSVSYSLKCTVLYQDGLLSKSTKEVDVPVIMQIAEPVKEMLLTAQSDYAAEVHATSETVAYTLHLQSTNVLVGASVEVDLGIFQTPANTKLRLFRASLRLAGTFTNDQENTTGNAKYPRPLSEVSQAFPLIKIGGIGGSEPVRRQFQLYVDPELAIASFEAPLINIKTMLRVEIILDNSESANVTVEIPILVVPPLKSRRNGEMDRHQSTIRRVDSIADSIYSMASMATTSTKRSNSIGAPLSPPVNWSEHAMMHELPLLSLEKLGRAKSARRKMSVLQSEMEQMELNNPNRASQRFSISAAAAEEPVHWTPEMVLQWIQQFDPSAEVVQAFHEHQIDGGILINMTDDDLKNALGIASLGFRRKVLLAIGKLQTQSARCCSYADQIC</sequence>
<dbReference type="GO" id="GO:0005829">
    <property type="term" value="C:cytosol"/>
    <property type="evidence" value="ECO:0007669"/>
    <property type="project" value="TreeGrafter"/>
</dbReference>
<feature type="domain" description="SAM" evidence="1">
    <location>
        <begin position="438"/>
        <end position="503"/>
    </location>
</feature>
<gene>
    <name evidence="2" type="ORF">CcCBS67573_g00074</name>
</gene>
<dbReference type="Gene3D" id="1.10.150.50">
    <property type="entry name" value="Transcription Factor, Ets-1"/>
    <property type="match status" value="1"/>
</dbReference>
<name>A0A507FUD2_9FUNG</name>
<dbReference type="InterPro" id="IPR013761">
    <property type="entry name" value="SAM/pointed_sf"/>
</dbReference>
<dbReference type="SMART" id="SM00454">
    <property type="entry name" value="SAM"/>
    <property type="match status" value="1"/>
</dbReference>
<dbReference type="Proteomes" id="UP000320333">
    <property type="component" value="Unassembled WGS sequence"/>
</dbReference>
<proteinExistence type="predicted"/>
<dbReference type="AlphaFoldDB" id="A0A507FUD2"/>
<dbReference type="PROSITE" id="PS50105">
    <property type="entry name" value="SAM_DOMAIN"/>
    <property type="match status" value="1"/>
</dbReference>
<protein>
    <recommendedName>
        <fullName evidence="1">SAM domain-containing protein</fullName>
    </recommendedName>
</protein>
<evidence type="ECO:0000313" key="3">
    <source>
        <dbReference type="Proteomes" id="UP000320333"/>
    </source>
</evidence>
<evidence type="ECO:0000313" key="2">
    <source>
        <dbReference type="EMBL" id="TPX78636.1"/>
    </source>
</evidence>
<dbReference type="SUPFAM" id="SSF47769">
    <property type="entry name" value="SAM/Pointed domain"/>
    <property type="match status" value="1"/>
</dbReference>
<reference evidence="2 3" key="1">
    <citation type="journal article" date="2019" name="Sci. Rep.">
        <title>Comparative genomics of chytrid fungi reveal insights into the obligate biotrophic and pathogenic lifestyle of Synchytrium endobioticum.</title>
        <authorList>
            <person name="van de Vossenberg B.T.L.H."/>
            <person name="Warris S."/>
            <person name="Nguyen H.D.T."/>
            <person name="van Gent-Pelzer M.P.E."/>
            <person name="Joly D.L."/>
            <person name="van de Geest H.C."/>
            <person name="Bonants P.J.M."/>
            <person name="Smith D.S."/>
            <person name="Levesque C.A."/>
            <person name="van der Lee T.A.J."/>
        </authorList>
    </citation>
    <scope>NUCLEOTIDE SEQUENCE [LARGE SCALE GENOMIC DNA]</scope>
    <source>
        <strain evidence="2 3">CBS 675.73</strain>
    </source>
</reference>
<comment type="caution">
    <text evidence="2">The sequence shown here is derived from an EMBL/GenBank/DDBJ whole genome shotgun (WGS) entry which is preliminary data.</text>
</comment>
<dbReference type="GO" id="GO:0070086">
    <property type="term" value="P:ubiquitin-dependent endocytosis"/>
    <property type="evidence" value="ECO:0007669"/>
    <property type="project" value="TreeGrafter"/>
</dbReference>
<dbReference type="InterPro" id="IPR014752">
    <property type="entry name" value="Arrestin-like_C"/>
</dbReference>
<dbReference type="Pfam" id="PF07647">
    <property type="entry name" value="SAM_2"/>
    <property type="match status" value="1"/>
</dbReference>
<dbReference type="PANTHER" id="PTHR11188">
    <property type="entry name" value="ARRESTIN DOMAIN CONTAINING PROTEIN"/>
    <property type="match status" value="1"/>
</dbReference>
<dbReference type="InterPro" id="IPR001660">
    <property type="entry name" value="SAM"/>
</dbReference>
<keyword evidence="3" id="KW-1185">Reference proteome</keyword>
<dbReference type="InterPro" id="IPR011021">
    <property type="entry name" value="Arrestin-like_N"/>
</dbReference>
<organism evidence="2 3">
    <name type="scientific">Chytriomyces confervae</name>
    <dbReference type="NCBI Taxonomy" id="246404"/>
    <lineage>
        <taxon>Eukaryota</taxon>
        <taxon>Fungi</taxon>
        <taxon>Fungi incertae sedis</taxon>
        <taxon>Chytridiomycota</taxon>
        <taxon>Chytridiomycota incertae sedis</taxon>
        <taxon>Chytridiomycetes</taxon>
        <taxon>Chytridiales</taxon>
        <taxon>Chytriomycetaceae</taxon>
        <taxon>Chytriomyces</taxon>
    </lineage>
</organism>
<accession>A0A507FUD2</accession>
<dbReference type="OrthoDB" id="73680at2759"/>
<dbReference type="GO" id="GO:0005886">
    <property type="term" value="C:plasma membrane"/>
    <property type="evidence" value="ECO:0007669"/>
    <property type="project" value="TreeGrafter"/>
</dbReference>
<dbReference type="GO" id="GO:0030674">
    <property type="term" value="F:protein-macromolecule adaptor activity"/>
    <property type="evidence" value="ECO:0007669"/>
    <property type="project" value="TreeGrafter"/>
</dbReference>
<dbReference type="Pfam" id="PF00339">
    <property type="entry name" value="Arrestin_N"/>
    <property type="match status" value="1"/>
</dbReference>
<evidence type="ECO:0000259" key="1">
    <source>
        <dbReference type="PROSITE" id="PS50105"/>
    </source>
</evidence>
<dbReference type="EMBL" id="QEAP01000001">
    <property type="protein sequence ID" value="TPX78636.1"/>
    <property type="molecule type" value="Genomic_DNA"/>
</dbReference>